<dbReference type="Gene3D" id="1.20.1280.50">
    <property type="match status" value="1"/>
</dbReference>
<feature type="domain" description="F-box" evidence="1">
    <location>
        <begin position="134"/>
        <end position="189"/>
    </location>
</feature>
<dbReference type="InterPro" id="IPR036047">
    <property type="entry name" value="F-box-like_dom_sf"/>
</dbReference>
<dbReference type="PROSITE" id="PS50181">
    <property type="entry name" value="FBOX"/>
    <property type="match status" value="1"/>
</dbReference>
<dbReference type="InterPro" id="IPR001810">
    <property type="entry name" value="F-box_dom"/>
</dbReference>
<name>A0A0D7BLZ7_9AGAR</name>
<dbReference type="Pfam" id="PF12937">
    <property type="entry name" value="F-box-like"/>
    <property type="match status" value="1"/>
</dbReference>
<dbReference type="SUPFAM" id="SSF81383">
    <property type="entry name" value="F-box domain"/>
    <property type="match status" value="1"/>
</dbReference>
<dbReference type="EMBL" id="KN880465">
    <property type="protein sequence ID" value="KIY70626.1"/>
    <property type="molecule type" value="Genomic_DNA"/>
</dbReference>
<reference evidence="2 3" key="1">
    <citation type="journal article" date="2015" name="Fungal Genet. Biol.">
        <title>Evolution of novel wood decay mechanisms in Agaricales revealed by the genome sequences of Fistulina hepatica and Cylindrobasidium torrendii.</title>
        <authorList>
            <person name="Floudas D."/>
            <person name="Held B.W."/>
            <person name="Riley R."/>
            <person name="Nagy L.G."/>
            <person name="Koehler G."/>
            <person name="Ransdell A.S."/>
            <person name="Younus H."/>
            <person name="Chow J."/>
            <person name="Chiniquy J."/>
            <person name="Lipzen A."/>
            <person name="Tritt A."/>
            <person name="Sun H."/>
            <person name="Haridas S."/>
            <person name="LaButti K."/>
            <person name="Ohm R.A."/>
            <person name="Kues U."/>
            <person name="Blanchette R.A."/>
            <person name="Grigoriev I.V."/>
            <person name="Minto R.E."/>
            <person name="Hibbett D.S."/>
        </authorList>
    </citation>
    <scope>NUCLEOTIDE SEQUENCE [LARGE SCALE GENOMIC DNA]</scope>
    <source>
        <strain evidence="2 3">FP15055 ss-10</strain>
    </source>
</reference>
<evidence type="ECO:0000313" key="3">
    <source>
        <dbReference type="Proteomes" id="UP000054007"/>
    </source>
</evidence>
<keyword evidence="3" id="KW-1185">Reference proteome</keyword>
<evidence type="ECO:0000313" key="2">
    <source>
        <dbReference type="EMBL" id="KIY70626.1"/>
    </source>
</evidence>
<dbReference type="Proteomes" id="UP000054007">
    <property type="component" value="Unassembled WGS sequence"/>
</dbReference>
<dbReference type="AlphaFoldDB" id="A0A0D7BLZ7"/>
<accession>A0A0D7BLZ7</accession>
<protein>
    <recommendedName>
        <fullName evidence="1">F-box domain-containing protein</fullName>
    </recommendedName>
</protein>
<organism evidence="2 3">
    <name type="scientific">Cylindrobasidium torrendii FP15055 ss-10</name>
    <dbReference type="NCBI Taxonomy" id="1314674"/>
    <lineage>
        <taxon>Eukaryota</taxon>
        <taxon>Fungi</taxon>
        <taxon>Dikarya</taxon>
        <taxon>Basidiomycota</taxon>
        <taxon>Agaricomycotina</taxon>
        <taxon>Agaricomycetes</taxon>
        <taxon>Agaricomycetidae</taxon>
        <taxon>Agaricales</taxon>
        <taxon>Marasmiineae</taxon>
        <taxon>Physalacriaceae</taxon>
        <taxon>Cylindrobasidium</taxon>
    </lineage>
</organism>
<sequence length="656" mass="75173">MNRLPMTTISPTDLELARAHYPEWTFTTPSPFMDLFSHDPHFVASGFVAQLIEVYIQRLHKDLDKLDVGIQTTKGLLDDLDNAFKSTHSLEAILNDEALDEQIPMRKILRGEVRRLTWLHAICVFIIGTHRNLLCHFRTLPPEILVKIFGFVLAGAPVTIIGDRRFLLAQVCQRWRAVITSHAELWTTLSLGKRLRQYSDGASVRLQSALEWSAPSALNLTIALNDMHFDYIHTIVQSHNRWKDLHMRGYRRSWERVYFHSSFSECPKPLLQCLELVVNFGYVTSEGSDSESEETDEYSAVNWRAACALFQNSPRLVVLTLLEHGDPNDAQAHTEDVLSLGMFSLWPTVRTLKLVVVDPWAYYSSLGHYPNLDCLHIWQRKVYEDESEIPPWTSDRILLPSLRTLVITNQCIAEALVCPSLLRLQIHKSTYPRDIINFLTNSRCRITDFVWELREDAVIDESYTPLVPLLSSIESLILVRLTAPGAKSWTGPEDRLRDDLQSYNILDAIALFCTQPPTRTRPPLPNLLSFRLFTIHDLLEHTEYYFRRPPLVRFLAEHPTLRSFTLSCGGDTKTSGYVNVMNNLLRYQAVVPGKLPETVVDVIKGSELMRRIIALHRKGAEVRILKIEHDAVRGFRPPKDLRSVYLDDITTTDDDA</sequence>
<proteinExistence type="predicted"/>
<gene>
    <name evidence="2" type="ORF">CYLTODRAFT_441841</name>
</gene>
<evidence type="ECO:0000259" key="1">
    <source>
        <dbReference type="PROSITE" id="PS50181"/>
    </source>
</evidence>